<protein>
    <submittedName>
        <fullName evidence="1">Uncharacterized protein</fullName>
    </submittedName>
</protein>
<dbReference type="EMBL" id="CP069116">
    <property type="protein sequence ID" value="QSS66672.1"/>
    <property type="molecule type" value="Genomic_DNA"/>
</dbReference>
<organism evidence="1 2">
    <name type="scientific">Ajellomyces capsulatus</name>
    <name type="common">Darling's disease fungus</name>
    <name type="synonym">Histoplasma capsulatum</name>
    <dbReference type="NCBI Taxonomy" id="5037"/>
    <lineage>
        <taxon>Eukaryota</taxon>
        <taxon>Fungi</taxon>
        <taxon>Dikarya</taxon>
        <taxon>Ascomycota</taxon>
        <taxon>Pezizomycotina</taxon>
        <taxon>Eurotiomycetes</taxon>
        <taxon>Eurotiomycetidae</taxon>
        <taxon>Onygenales</taxon>
        <taxon>Ajellomycetaceae</taxon>
        <taxon>Histoplasma</taxon>
    </lineage>
</organism>
<evidence type="ECO:0000313" key="1">
    <source>
        <dbReference type="EMBL" id="QSS66672.1"/>
    </source>
</evidence>
<dbReference type="AlphaFoldDB" id="A0A8A1MPV3"/>
<reference evidence="1" key="1">
    <citation type="submission" date="2021-01" db="EMBL/GenBank/DDBJ databases">
        <title>Chromosome-level genome assembly of a human fungal pathogen reveals clustering of transcriptionally co-regulated genes.</title>
        <authorList>
            <person name="Voorhies M."/>
            <person name="Cohen S."/>
            <person name="Shea T.P."/>
            <person name="Petrus S."/>
            <person name="Munoz J.F."/>
            <person name="Poplawski S."/>
            <person name="Goldman W.E."/>
            <person name="Michael T."/>
            <person name="Cuomo C.A."/>
            <person name="Sil A."/>
            <person name="Beyhan S."/>
        </authorList>
    </citation>
    <scope>NUCLEOTIDE SEQUENCE</scope>
    <source>
        <strain evidence="1">WU24</strain>
    </source>
</reference>
<proteinExistence type="predicted"/>
<sequence>MAYKKLFNFLTEKSGKGVQKIISLTTSYYIILYESQNRRDTGLQKLKDAKFEVNGHQTEVVLAKFGDVGGTGPYTYQITREHMDTAQDVQGALNALFKADR</sequence>
<gene>
    <name evidence="1" type="ORF">I7I51_02881</name>
</gene>
<name>A0A8A1MPV3_AJECA</name>
<accession>A0A8A1MPV3</accession>
<evidence type="ECO:0000313" key="2">
    <source>
        <dbReference type="Proteomes" id="UP000663671"/>
    </source>
</evidence>
<dbReference type="VEuPathDB" id="FungiDB:I7I51_02881"/>
<dbReference type="Proteomes" id="UP000663671">
    <property type="component" value="Chromosome 6"/>
</dbReference>